<comment type="caution">
    <text evidence="1">The sequence shown here is derived from an EMBL/GenBank/DDBJ whole genome shotgun (WGS) entry which is preliminary data.</text>
</comment>
<gene>
    <name evidence="1" type="ORF">GCM10008170_27150</name>
    <name evidence="2" type="ORF">JOD31_002729</name>
</gene>
<evidence type="ECO:0000313" key="2">
    <source>
        <dbReference type="EMBL" id="MBM7852487.1"/>
    </source>
</evidence>
<dbReference type="Proteomes" id="UP001143400">
    <property type="component" value="Unassembled WGS sequence"/>
</dbReference>
<dbReference type="InterPro" id="IPR038691">
    <property type="entry name" value="ComJ_sf"/>
</dbReference>
<dbReference type="RefSeq" id="WP_204950874.1">
    <property type="nucleotide sequence ID" value="NZ_BSFF01000003.1"/>
</dbReference>
<keyword evidence="3" id="KW-1185">Reference proteome</keyword>
<dbReference type="EMBL" id="JAFBCY010000003">
    <property type="protein sequence ID" value="MBM7852487.1"/>
    <property type="molecule type" value="Genomic_DNA"/>
</dbReference>
<dbReference type="Gene3D" id="2.60.34.30">
    <property type="entry name" value="Competence, DNA-entry nuclease inhibitor, ComJ"/>
    <property type="match status" value="1"/>
</dbReference>
<name>A0A9W6MT38_9HYPH</name>
<accession>A0A9W6MT38</accession>
<evidence type="ECO:0000313" key="1">
    <source>
        <dbReference type="EMBL" id="GLK56696.1"/>
    </source>
</evidence>
<reference evidence="1" key="3">
    <citation type="submission" date="2023-01" db="EMBL/GenBank/DDBJ databases">
        <authorList>
            <person name="Sun Q."/>
            <person name="Evtushenko L."/>
        </authorList>
    </citation>
    <scope>NUCLEOTIDE SEQUENCE</scope>
    <source>
        <strain evidence="1">VKM B-1606</strain>
    </source>
</reference>
<reference evidence="2 3" key="2">
    <citation type="submission" date="2021-01" db="EMBL/GenBank/DDBJ databases">
        <title>Genomic Encyclopedia of Type Strains, Phase IV (KMG-IV): sequencing the most valuable type-strain genomes for metagenomic binning, comparative biology and taxonomic classification.</title>
        <authorList>
            <person name="Goeker M."/>
        </authorList>
    </citation>
    <scope>NUCLEOTIDE SEQUENCE [LARGE SCALE GENOMIC DNA]</scope>
    <source>
        <strain evidence="2 3">DSM 6130</strain>
    </source>
</reference>
<dbReference type="Proteomes" id="UP000758856">
    <property type="component" value="Unassembled WGS sequence"/>
</dbReference>
<organism evidence="1 4">
    <name type="scientific">Methylopila capsulata</name>
    <dbReference type="NCBI Taxonomy" id="61654"/>
    <lineage>
        <taxon>Bacteria</taxon>
        <taxon>Pseudomonadati</taxon>
        <taxon>Pseudomonadota</taxon>
        <taxon>Alphaproteobacteria</taxon>
        <taxon>Hyphomicrobiales</taxon>
        <taxon>Methylopilaceae</taxon>
        <taxon>Methylopila</taxon>
    </lineage>
</organism>
<sequence>MRTLYEGEIFADYFQIYLRDEDHAELPEDYSDESIARRVVAGAHGIVVHTARNMSVPVRVEWLDQRPAPDIDAFDHVADAGFSSPTGRLVLAGMTDDEATAPRLAVPAGPIGLRVSFSGLDTLSDDGLDGADRYLVQLWPESECPPLLVLKASPLG</sequence>
<dbReference type="EMBL" id="BSFF01000003">
    <property type="protein sequence ID" value="GLK56696.1"/>
    <property type="molecule type" value="Genomic_DNA"/>
</dbReference>
<proteinExistence type="predicted"/>
<evidence type="ECO:0000313" key="4">
    <source>
        <dbReference type="Proteomes" id="UP001143400"/>
    </source>
</evidence>
<reference evidence="1" key="1">
    <citation type="journal article" date="2014" name="Int. J. Syst. Evol. Microbiol.">
        <title>Complete genome sequence of Corynebacterium casei LMG S-19264T (=DSM 44701T), isolated from a smear-ripened cheese.</title>
        <authorList>
            <consortium name="US DOE Joint Genome Institute (JGI-PGF)"/>
            <person name="Walter F."/>
            <person name="Albersmeier A."/>
            <person name="Kalinowski J."/>
            <person name="Ruckert C."/>
        </authorList>
    </citation>
    <scope>NUCLEOTIDE SEQUENCE</scope>
    <source>
        <strain evidence="1">VKM B-1606</strain>
    </source>
</reference>
<dbReference type="AlphaFoldDB" id="A0A9W6MT38"/>
<evidence type="ECO:0000313" key="3">
    <source>
        <dbReference type="Proteomes" id="UP000758856"/>
    </source>
</evidence>
<protein>
    <submittedName>
        <fullName evidence="1">Uncharacterized protein</fullName>
    </submittedName>
</protein>